<keyword evidence="2" id="KW-1185">Reference proteome</keyword>
<dbReference type="EMBL" id="VULZ01000024">
    <property type="protein sequence ID" value="MSS16140.1"/>
    <property type="molecule type" value="Genomic_DNA"/>
</dbReference>
<evidence type="ECO:0000313" key="2">
    <source>
        <dbReference type="Proteomes" id="UP000481852"/>
    </source>
</evidence>
<evidence type="ECO:0000313" key="1">
    <source>
        <dbReference type="EMBL" id="MSS16140.1"/>
    </source>
</evidence>
<dbReference type="Proteomes" id="UP000481852">
    <property type="component" value="Unassembled WGS sequence"/>
</dbReference>
<dbReference type="RefSeq" id="WP_154527570.1">
    <property type="nucleotide sequence ID" value="NZ_VULZ01000024.1"/>
</dbReference>
<sequence length="62" mass="7437">MPQFTLETIEDHYTYYVQLMGIPEDVFWHAPFPFLERIVENKTAYDAWHASVLQYERDRNGG</sequence>
<comment type="caution">
    <text evidence="1">The sequence shown here is derived from an EMBL/GenBank/DDBJ whole genome shotgun (WGS) entry which is preliminary data.</text>
</comment>
<gene>
    <name evidence="1" type="ORF">FYJ35_14100</name>
</gene>
<organism evidence="1 2">
    <name type="scientific">Porcincola intestinalis</name>
    <dbReference type="NCBI Taxonomy" id="2606632"/>
    <lineage>
        <taxon>Bacteria</taxon>
        <taxon>Bacillati</taxon>
        <taxon>Bacillota</taxon>
        <taxon>Clostridia</taxon>
        <taxon>Lachnospirales</taxon>
        <taxon>Lachnospiraceae</taxon>
        <taxon>Porcincola</taxon>
    </lineage>
</organism>
<dbReference type="AlphaFoldDB" id="A0A6L5X788"/>
<accession>A0A6L5X788</accession>
<reference evidence="1 2" key="1">
    <citation type="submission" date="2019-08" db="EMBL/GenBank/DDBJ databases">
        <title>In-depth cultivation of the pig gut microbiome towards novel bacterial diversity and tailored functional studies.</title>
        <authorList>
            <person name="Wylensek D."/>
            <person name="Hitch T.C.A."/>
            <person name="Clavel T."/>
        </authorList>
    </citation>
    <scope>NUCLEOTIDE SEQUENCE [LARGE SCALE GENOMIC DNA]</scope>
    <source>
        <strain evidence="1 2">Oil+RF-744-WCA-WT-11</strain>
    </source>
</reference>
<protein>
    <submittedName>
        <fullName evidence="1">Uncharacterized protein</fullName>
    </submittedName>
</protein>
<proteinExistence type="predicted"/>
<name>A0A6L5X788_9FIRM</name>